<evidence type="ECO:0000313" key="3">
    <source>
        <dbReference type="Proteomes" id="UP000198703"/>
    </source>
</evidence>
<dbReference type="InterPro" id="IPR011051">
    <property type="entry name" value="RmlC_Cupin_sf"/>
</dbReference>
<keyword evidence="3" id="KW-1185">Reference proteome</keyword>
<sequence>MRWRPRPDPTQGDRAACAAIVALITPFAVSPRATASAALRVAAAPGAGAGLPPGPDCEARAVCAPEGSDEIVGDRFGGGRILPPGPGDPHAARAVTAARAAPFGGEPTEGPRWSCGSIIASRPEDVAPAKADRARGRFDGAPGDAADVIPPPEGSGRPRRAGGGRAFP</sequence>
<dbReference type="EMBL" id="FNQM01000001">
    <property type="protein sequence ID" value="SDZ82046.1"/>
    <property type="molecule type" value="Genomic_DNA"/>
</dbReference>
<dbReference type="AlphaFoldDB" id="A0A1H3W4Q9"/>
<dbReference type="SUPFAM" id="SSF51182">
    <property type="entry name" value="RmlC-like cupins"/>
    <property type="match status" value="1"/>
</dbReference>
<feature type="compositionally biased region" description="Basic and acidic residues" evidence="1">
    <location>
        <begin position="124"/>
        <end position="138"/>
    </location>
</feature>
<dbReference type="RefSeq" id="WP_175478721.1">
    <property type="nucleotide sequence ID" value="NZ_FNQM01000001.1"/>
</dbReference>
<dbReference type="STRING" id="89524.SAMN05444370_101515"/>
<name>A0A1H3W4Q9_9RHOB</name>
<reference evidence="2 3" key="1">
    <citation type="submission" date="2016-10" db="EMBL/GenBank/DDBJ databases">
        <authorList>
            <person name="de Groot N.N."/>
        </authorList>
    </citation>
    <scope>NUCLEOTIDE SEQUENCE [LARGE SCALE GENOMIC DNA]</scope>
    <source>
        <strain evidence="2 3">DSM 15345</strain>
    </source>
</reference>
<organism evidence="2 3">
    <name type="scientific">Rubrimonas cliftonensis</name>
    <dbReference type="NCBI Taxonomy" id="89524"/>
    <lineage>
        <taxon>Bacteria</taxon>
        <taxon>Pseudomonadati</taxon>
        <taxon>Pseudomonadota</taxon>
        <taxon>Alphaproteobacteria</taxon>
        <taxon>Rhodobacterales</taxon>
        <taxon>Paracoccaceae</taxon>
        <taxon>Rubrimonas</taxon>
    </lineage>
</organism>
<dbReference type="Proteomes" id="UP000198703">
    <property type="component" value="Unassembled WGS sequence"/>
</dbReference>
<gene>
    <name evidence="2" type="ORF">SAMN05444370_101515</name>
</gene>
<evidence type="ECO:0000256" key="1">
    <source>
        <dbReference type="SAM" id="MobiDB-lite"/>
    </source>
</evidence>
<proteinExistence type="predicted"/>
<accession>A0A1H3W4Q9</accession>
<protein>
    <submittedName>
        <fullName evidence="2">Uncharacterized protein</fullName>
    </submittedName>
</protein>
<feature type="region of interest" description="Disordered" evidence="1">
    <location>
        <begin position="124"/>
        <end position="168"/>
    </location>
</feature>
<evidence type="ECO:0000313" key="2">
    <source>
        <dbReference type="EMBL" id="SDZ82046.1"/>
    </source>
</evidence>